<evidence type="ECO:0000313" key="2">
    <source>
        <dbReference type="Proteomes" id="UP000782554"/>
    </source>
</evidence>
<dbReference type="Proteomes" id="UP000782554">
    <property type="component" value="Unassembled WGS sequence"/>
</dbReference>
<comment type="caution">
    <text evidence="1">The sequence shown here is derived from an EMBL/GenBank/DDBJ whole genome shotgun (WGS) entry which is preliminary data.</text>
</comment>
<organism evidence="1 2">
    <name type="scientific">Qipengyuania mesophila</name>
    <dbReference type="NCBI Taxonomy" id="2867246"/>
    <lineage>
        <taxon>Bacteria</taxon>
        <taxon>Pseudomonadati</taxon>
        <taxon>Pseudomonadota</taxon>
        <taxon>Alphaproteobacteria</taxon>
        <taxon>Sphingomonadales</taxon>
        <taxon>Erythrobacteraceae</taxon>
        <taxon>Qipengyuania</taxon>
    </lineage>
</organism>
<gene>
    <name evidence="1" type="ORF">K3181_04580</name>
</gene>
<reference evidence="1 2" key="1">
    <citation type="submission" date="2021-08" db="EMBL/GenBank/DDBJ databases">
        <title>Comparative Genomics Analysis of the Genus Qipengyuania Reveals Extensive Genetic Diversity and Metabolic Versatility, Including the Description of Fifteen Novel Species.</title>
        <authorList>
            <person name="Liu Y."/>
        </authorList>
    </citation>
    <scope>NUCLEOTIDE SEQUENCE [LARGE SCALE GENOMIC DNA]</scope>
    <source>
        <strain evidence="1 2">YG27</strain>
    </source>
</reference>
<dbReference type="EMBL" id="JAIGNU010000001">
    <property type="protein sequence ID" value="MBX7500709.1"/>
    <property type="molecule type" value="Genomic_DNA"/>
</dbReference>
<keyword evidence="2" id="KW-1185">Reference proteome</keyword>
<evidence type="ECO:0000313" key="1">
    <source>
        <dbReference type="EMBL" id="MBX7500709.1"/>
    </source>
</evidence>
<protein>
    <submittedName>
        <fullName evidence="1">Uncharacterized protein</fullName>
    </submittedName>
</protein>
<proteinExistence type="predicted"/>
<sequence>MAGGIDQNQLDALFTAALEAAVARIEKDGTFFPLLFELRVTGSIQNVAVLESGAIDGQQTVLDRFAEVLRSRIAEGLVAAAAIVVHRQTEDMVEVQLRATNYSANVFAPYGMETSGFLARKRQLSLGAFIVRPAPNEIF</sequence>
<accession>A0ABS7JSY5</accession>
<name>A0ABS7JSY5_9SPHN</name>
<dbReference type="RefSeq" id="WP_221601243.1">
    <property type="nucleotide sequence ID" value="NZ_CAXPSY010000006.1"/>
</dbReference>